<evidence type="ECO:0008006" key="3">
    <source>
        <dbReference type="Google" id="ProtNLM"/>
    </source>
</evidence>
<reference evidence="1 2" key="1">
    <citation type="journal article" date="2019" name="Int. J. Syst. Evol. Microbiol.">
        <title>The Global Catalogue of Microorganisms (GCM) 10K type strain sequencing project: providing services to taxonomists for standard genome sequencing and annotation.</title>
        <authorList>
            <consortium name="The Broad Institute Genomics Platform"/>
            <consortium name="The Broad Institute Genome Sequencing Center for Infectious Disease"/>
            <person name="Wu L."/>
            <person name="Ma J."/>
        </authorList>
    </citation>
    <scope>NUCLEOTIDE SEQUENCE [LARGE SCALE GENOMIC DNA]</scope>
    <source>
        <strain evidence="1 2">JCM 6486</strain>
    </source>
</reference>
<gene>
    <name evidence="1" type="ORF">GCM10008917_23900</name>
</gene>
<dbReference type="RefSeq" id="WP_346046313.1">
    <property type="nucleotide sequence ID" value="NZ_BAAACP010000016.1"/>
</dbReference>
<comment type="caution">
    <text evidence="1">The sequence shown here is derived from an EMBL/GenBank/DDBJ whole genome shotgun (WGS) entry which is preliminary data.</text>
</comment>
<accession>A0ABN1M8T2</accession>
<proteinExistence type="predicted"/>
<dbReference type="Proteomes" id="UP001400965">
    <property type="component" value="Unassembled WGS sequence"/>
</dbReference>
<keyword evidence="2" id="KW-1185">Reference proteome</keyword>
<protein>
    <recommendedName>
        <fullName evidence="3">DUF4179 domain-containing protein</fullName>
    </recommendedName>
</protein>
<organism evidence="1 2">
    <name type="scientific">Paraclostridium tenue</name>
    <dbReference type="NCBI Taxonomy" id="1737"/>
    <lineage>
        <taxon>Bacteria</taxon>
        <taxon>Bacillati</taxon>
        <taxon>Bacillota</taxon>
        <taxon>Clostridia</taxon>
        <taxon>Peptostreptococcales</taxon>
        <taxon>Peptostreptococcaceae</taxon>
        <taxon>Paraclostridium</taxon>
    </lineage>
</organism>
<sequence>MSLKLIKKTTGKKLICTTIGVLTLGALSPFIYPNTTSYALTTESISLNNYKLSEFQNTFFDLIEFMDNNISIEKLRSKIKNLELVKTEELDFNNMVDIYEKNNEQIKVYYNKINGKKSYYAQNIEYKINIKNPNINSITLSNLNISSNKQAVSLEITTESTNDLDKISKILKLDQSNGNAYTIYLNLLKTIESKDNFTINDLVKFNSGFKKLENPYDTDRATFEIKINDYESITVVFNKDEKINNIYLSDSKNRKTVHDIITTKTKDAKDTGWDIQDYYKQEYNLTYGKTGHIINTDSENLEDMKKLFIDFLNEYN</sequence>
<evidence type="ECO:0000313" key="1">
    <source>
        <dbReference type="EMBL" id="GAA0865637.1"/>
    </source>
</evidence>
<name>A0ABN1M8T2_9FIRM</name>
<evidence type="ECO:0000313" key="2">
    <source>
        <dbReference type="Proteomes" id="UP001400965"/>
    </source>
</evidence>
<dbReference type="EMBL" id="BAAACP010000016">
    <property type="protein sequence ID" value="GAA0865637.1"/>
    <property type="molecule type" value="Genomic_DNA"/>
</dbReference>